<dbReference type="Pfam" id="PF12697">
    <property type="entry name" value="Abhydrolase_6"/>
    <property type="match status" value="1"/>
</dbReference>
<dbReference type="OrthoDB" id="9814966at2"/>
<feature type="chain" id="PRO_5014786830" evidence="1">
    <location>
        <begin position="25"/>
        <end position="277"/>
    </location>
</feature>
<name>A0A2M9WD62_9GAMM</name>
<dbReference type="Gene3D" id="3.40.50.1820">
    <property type="entry name" value="alpha/beta hydrolase"/>
    <property type="match status" value="1"/>
</dbReference>
<dbReference type="SUPFAM" id="SSF53474">
    <property type="entry name" value="alpha/beta-Hydrolases"/>
    <property type="match status" value="1"/>
</dbReference>
<dbReference type="GO" id="GO:0080031">
    <property type="term" value="F:methyl salicylate esterase activity"/>
    <property type="evidence" value="ECO:0007669"/>
    <property type="project" value="TreeGrafter"/>
</dbReference>
<dbReference type="AlphaFoldDB" id="A0A2M9WD62"/>
<dbReference type="GO" id="GO:0080030">
    <property type="term" value="F:methyl indole-3-acetate esterase activity"/>
    <property type="evidence" value="ECO:0007669"/>
    <property type="project" value="TreeGrafter"/>
</dbReference>
<feature type="domain" description="AB hydrolase-1" evidence="2">
    <location>
        <begin position="39"/>
        <end position="263"/>
    </location>
</feature>
<evidence type="ECO:0000259" key="2">
    <source>
        <dbReference type="Pfam" id="PF12697"/>
    </source>
</evidence>
<organism evidence="3 4">
    <name type="scientific">Pantoea rodasii</name>
    <dbReference type="NCBI Taxonomy" id="1076549"/>
    <lineage>
        <taxon>Bacteria</taxon>
        <taxon>Pseudomonadati</taxon>
        <taxon>Pseudomonadota</taxon>
        <taxon>Gammaproteobacteria</taxon>
        <taxon>Enterobacterales</taxon>
        <taxon>Erwiniaceae</taxon>
        <taxon>Pantoea</taxon>
    </lineage>
</organism>
<dbReference type="GO" id="GO:0009696">
    <property type="term" value="P:salicylic acid metabolic process"/>
    <property type="evidence" value="ECO:0007669"/>
    <property type="project" value="TreeGrafter"/>
</dbReference>
<dbReference type="InterPro" id="IPR000073">
    <property type="entry name" value="AB_hydrolase_1"/>
</dbReference>
<protein>
    <submittedName>
        <fullName evidence="3">Alpha/beta hydrolase</fullName>
    </submittedName>
</protein>
<dbReference type="Proteomes" id="UP000232062">
    <property type="component" value="Unassembled WGS sequence"/>
</dbReference>
<dbReference type="GO" id="GO:0009694">
    <property type="term" value="P:jasmonic acid metabolic process"/>
    <property type="evidence" value="ECO:0007669"/>
    <property type="project" value="TreeGrafter"/>
</dbReference>
<dbReference type="InterPro" id="IPR045889">
    <property type="entry name" value="MES/HNL"/>
</dbReference>
<dbReference type="RefSeq" id="WP_100701755.1">
    <property type="nucleotide sequence ID" value="NZ_MLFP01000035.1"/>
</dbReference>
<evidence type="ECO:0000313" key="3">
    <source>
        <dbReference type="EMBL" id="PJZ05474.1"/>
    </source>
</evidence>
<comment type="caution">
    <text evidence="3">The sequence shown here is derived from an EMBL/GenBank/DDBJ whole genome shotgun (WGS) entry which is preliminary data.</text>
</comment>
<dbReference type="PANTHER" id="PTHR10992:SF1032">
    <property type="entry name" value="METHYLESTERASE 17"/>
    <property type="match status" value="1"/>
</dbReference>
<dbReference type="STRING" id="1076549.HA45_22205"/>
<evidence type="ECO:0000256" key="1">
    <source>
        <dbReference type="SAM" id="SignalP"/>
    </source>
</evidence>
<keyword evidence="3" id="KW-0378">Hydrolase</keyword>
<proteinExistence type="predicted"/>
<feature type="signal peptide" evidence="1">
    <location>
        <begin position="1"/>
        <end position="24"/>
    </location>
</feature>
<reference evidence="3 4" key="1">
    <citation type="submission" date="2017-11" db="EMBL/GenBank/DDBJ databases">
        <title>The genome sequence of Pantoea rodasii DSM 26611.</title>
        <authorList>
            <person name="Gao J."/>
            <person name="Mao X."/>
            <person name="Sun J."/>
        </authorList>
    </citation>
    <scope>NUCLEOTIDE SEQUENCE [LARGE SCALE GENOMIC DNA]</scope>
    <source>
        <strain evidence="3 4">DSM 26611</strain>
    </source>
</reference>
<dbReference type="InterPro" id="IPR029058">
    <property type="entry name" value="AB_hydrolase_fold"/>
</dbReference>
<keyword evidence="1" id="KW-0732">Signal</keyword>
<dbReference type="EMBL" id="PIQI01000016">
    <property type="protein sequence ID" value="PJZ05474.1"/>
    <property type="molecule type" value="Genomic_DNA"/>
</dbReference>
<evidence type="ECO:0000313" key="4">
    <source>
        <dbReference type="Proteomes" id="UP000232062"/>
    </source>
</evidence>
<accession>A0A2M9WD62</accession>
<gene>
    <name evidence="3" type="ORF">PRCB_11130</name>
</gene>
<dbReference type="GO" id="GO:0080032">
    <property type="term" value="F:methyl jasmonate esterase activity"/>
    <property type="evidence" value="ECO:0007669"/>
    <property type="project" value="TreeGrafter"/>
</dbReference>
<dbReference type="PANTHER" id="PTHR10992">
    <property type="entry name" value="METHYLESTERASE FAMILY MEMBER"/>
    <property type="match status" value="1"/>
</dbReference>
<sequence>MNRRSLLKMLSAAPLLAASAPLLAANKSQAHNSDKKTFVMTHGAFHGGWCWRDVAAILRAKGHLVFTPTYTGLGERAHLLNNDIDLNTFIEDVMAVIECEELQNVVLVGHSFGGYVISGVADRMGDRIGSMIYLDAPMGSNGKSVLDEAPPDVRKARTDAAVNVFGTRAIATPPATAFGLSVPQQIEWVNRRMTPMPFKAYETPLSLNGEPGGNFPKKFIHCVHPVLPNIVPSALYAKNHGWDYHELQTGHEAMITLPEQVAALLLSPVVSHSKTAA</sequence>
<keyword evidence="4" id="KW-1185">Reference proteome</keyword>